<dbReference type="Pfam" id="PF19727">
    <property type="entry name" value="DUF6219"/>
    <property type="match status" value="1"/>
</dbReference>
<dbReference type="HOGENOM" id="CLU_3251726_0_0_9"/>
<evidence type="ECO:0000256" key="1">
    <source>
        <dbReference type="SAM" id="Phobius"/>
    </source>
</evidence>
<evidence type="ECO:0000313" key="3">
    <source>
        <dbReference type="Proteomes" id="UP000016608"/>
    </source>
</evidence>
<proteinExistence type="predicted"/>
<dbReference type="InterPro" id="IPR046191">
    <property type="entry name" value="DUF6219"/>
</dbReference>
<keyword evidence="1" id="KW-1133">Transmembrane helix</keyword>
<sequence>MNWQSKKWRDETMKAHKWWSIAALFCMIMAIYSGHKIIHKAK</sequence>
<protein>
    <submittedName>
        <fullName evidence="2">Uncharacterized protein</fullName>
    </submittedName>
</protein>
<accession>U2PT73</accession>
<keyword evidence="1" id="KW-0472">Membrane</keyword>
<keyword evidence="1" id="KW-0812">Transmembrane</keyword>
<dbReference type="AlphaFoldDB" id="U2PT73"/>
<gene>
    <name evidence="2" type="ORF">HMPREF0373_01433</name>
</gene>
<feature type="transmembrane region" description="Helical" evidence="1">
    <location>
        <begin position="18"/>
        <end position="38"/>
    </location>
</feature>
<reference evidence="2 3" key="1">
    <citation type="submission" date="2013-06" db="EMBL/GenBank/DDBJ databases">
        <authorList>
            <person name="Weinstock G."/>
            <person name="Sodergren E."/>
            <person name="Lobos E.A."/>
            <person name="Fulton L."/>
            <person name="Fulton R."/>
            <person name="Courtney L."/>
            <person name="Fronick C."/>
            <person name="O'Laughlin M."/>
            <person name="Godfrey J."/>
            <person name="Wilson R.M."/>
            <person name="Miner T."/>
            <person name="Farmer C."/>
            <person name="Delehaunty K."/>
            <person name="Cordes M."/>
            <person name="Minx P."/>
            <person name="Tomlinson C."/>
            <person name="Chen J."/>
            <person name="Wollam A."/>
            <person name="Pepin K.H."/>
            <person name="Bhonagiri V."/>
            <person name="Zhang X."/>
            <person name="Warren W."/>
            <person name="Mitreva M."/>
            <person name="Mardis E.R."/>
            <person name="Wilson R.K."/>
        </authorList>
    </citation>
    <scope>NUCLEOTIDE SEQUENCE [LARGE SCALE GENOMIC DNA]</scope>
    <source>
        <strain evidence="2 3">ATCC 29099</strain>
    </source>
</reference>
<comment type="caution">
    <text evidence="2">The sequence shown here is derived from an EMBL/GenBank/DDBJ whole genome shotgun (WGS) entry which is preliminary data.</text>
</comment>
<organism evidence="2 3">
    <name type="scientific">Eubacterium ramulus ATCC 29099</name>
    <dbReference type="NCBI Taxonomy" id="1256908"/>
    <lineage>
        <taxon>Bacteria</taxon>
        <taxon>Bacillati</taxon>
        <taxon>Bacillota</taxon>
        <taxon>Clostridia</taxon>
        <taxon>Eubacteriales</taxon>
        <taxon>Eubacteriaceae</taxon>
        <taxon>Eubacterium</taxon>
    </lineage>
</organism>
<name>U2PT73_EUBRA</name>
<dbReference type="EMBL" id="AWVJ01000089">
    <property type="protein sequence ID" value="ERK47321.1"/>
    <property type="molecule type" value="Genomic_DNA"/>
</dbReference>
<keyword evidence="3" id="KW-1185">Reference proteome</keyword>
<dbReference type="Proteomes" id="UP000016608">
    <property type="component" value="Unassembled WGS sequence"/>
</dbReference>
<evidence type="ECO:0000313" key="2">
    <source>
        <dbReference type="EMBL" id="ERK47321.1"/>
    </source>
</evidence>